<evidence type="ECO:0000313" key="2">
    <source>
        <dbReference type="EMBL" id="MCP2352017.1"/>
    </source>
</evidence>
<dbReference type="Proteomes" id="UP001320766">
    <property type="component" value="Unassembled WGS sequence"/>
</dbReference>
<keyword evidence="3" id="KW-1185">Reference proteome</keyword>
<evidence type="ECO:0000256" key="1">
    <source>
        <dbReference type="SAM" id="MobiDB-lite"/>
    </source>
</evidence>
<organism evidence="2 3">
    <name type="scientific">Nonomuraea roseoviolacea subsp. carminata</name>
    <dbReference type="NCBI Taxonomy" id="160689"/>
    <lineage>
        <taxon>Bacteria</taxon>
        <taxon>Bacillati</taxon>
        <taxon>Actinomycetota</taxon>
        <taxon>Actinomycetes</taxon>
        <taxon>Streptosporangiales</taxon>
        <taxon>Streptosporangiaceae</taxon>
        <taxon>Nonomuraea</taxon>
    </lineage>
</organism>
<dbReference type="RefSeq" id="WP_253778904.1">
    <property type="nucleotide sequence ID" value="NZ_BAAAVE010000011.1"/>
</dbReference>
<accession>A0ABT1KEB4</accession>
<comment type="caution">
    <text evidence="2">The sequence shown here is derived from an EMBL/GenBank/DDBJ whole genome shotgun (WGS) entry which is preliminary data.</text>
</comment>
<evidence type="ECO:0000313" key="3">
    <source>
        <dbReference type="Proteomes" id="UP001320766"/>
    </source>
</evidence>
<gene>
    <name evidence="2" type="ORF">HD595_008139</name>
</gene>
<proteinExistence type="predicted"/>
<protein>
    <submittedName>
        <fullName evidence="2">Uncharacterized protein</fullName>
    </submittedName>
</protein>
<feature type="region of interest" description="Disordered" evidence="1">
    <location>
        <begin position="1"/>
        <end position="25"/>
    </location>
</feature>
<dbReference type="EMBL" id="JAMZEC010000001">
    <property type="protein sequence ID" value="MCP2352017.1"/>
    <property type="molecule type" value="Genomic_DNA"/>
</dbReference>
<sequence length="98" mass="10559">MRGDGYTASPHAIGRSGQESAQEAERVRGVLHDVREAFAEAGRPMGHDQYGAELEKRYPSMRDGVLAAFDAYIDELDGTGKALHVSAATYQAADHPKA</sequence>
<reference evidence="2 3" key="1">
    <citation type="submission" date="2022-06" db="EMBL/GenBank/DDBJ databases">
        <title>Sequencing the genomes of 1000 actinobacteria strains.</title>
        <authorList>
            <person name="Klenk H.-P."/>
        </authorList>
    </citation>
    <scope>NUCLEOTIDE SEQUENCE [LARGE SCALE GENOMIC DNA]</scope>
    <source>
        <strain evidence="2 3">DSM 44170</strain>
    </source>
</reference>
<name>A0ABT1KEB4_9ACTN</name>